<dbReference type="InterPro" id="IPR032675">
    <property type="entry name" value="LRR_dom_sf"/>
</dbReference>
<feature type="region of interest" description="Disordered" evidence="3">
    <location>
        <begin position="486"/>
        <end position="506"/>
    </location>
</feature>
<dbReference type="PANTHER" id="PTHR48051:SF1">
    <property type="entry name" value="RAS SUPPRESSOR PROTEIN 1"/>
    <property type="match status" value="1"/>
</dbReference>
<evidence type="ECO:0000256" key="3">
    <source>
        <dbReference type="SAM" id="MobiDB-lite"/>
    </source>
</evidence>
<evidence type="ECO:0000313" key="6">
    <source>
        <dbReference type="RefSeq" id="XP_034249140.1"/>
    </source>
</evidence>
<protein>
    <submittedName>
        <fullName evidence="6">Leucine-rich repeat protein soc-2-like isoform X1</fullName>
    </submittedName>
</protein>
<accession>A0A6P8ZVH7</accession>
<dbReference type="SUPFAM" id="SSF52058">
    <property type="entry name" value="L domain-like"/>
    <property type="match status" value="2"/>
</dbReference>
<feature type="region of interest" description="Disordered" evidence="3">
    <location>
        <begin position="545"/>
        <end position="567"/>
    </location>
</feature>
<feature type="compositionally biased region" description="Acidic residues" evidence="3">
    <location>
        <begin position="493"/>
        <end position="506"/>
    </location>
</feature>
<dbReference type="Pfam" id="PF23598">
    <property type="entry name" value="LRR_14"/>
    <property type="match status" value="1"/>
</dbReference>
<gene>
    <name evidence="6" type="primary">LOC117650004</name>
</gene>
<evidence type="ECO:0000259" key="4">
    <source>
        <dbReference type="Pfam" id="PF23598"/>
    </source>
</evidence>
<dbReference type="RefSeq" id="XP_034249140.1">
    <property type="nucleotide sequence ID" value="XM_034393249.1"/>
</dbReference>
<evidence type="ECO:0000313" key="5">
    <source>
        <dbReference type="Proteomes" id="UP000515158"/>
    </source>
</evidence>
<dbReference type="GeneID" id="117650004"/>
<sequence length="567" mass="63623">MAEPLDQENVCQNTNHVYAINSGVLSFHLALLPKLRTLTHMDLSNCKISTLPEALSDLVALQCLQASNNLLTCLPSSIGQLKSLSRLVLPQNLLTTLPDSFAELRSLEFLNLSHNQLQAVPTCFQEGVVRISYLDVSHNHIEDWSLAPMCGHALKVLNCSNNCLKANPAWLWSDFCHSLEELDLSFNLFSNASQVVKTYNLWRTGVTVRLKNLRLYQCGLSTPHINLLHQLKVLERLDIGNTKDDKTVDIKRNKRSLNNFIWEISFKPFQCTGVLTELILCGLGLSTLPDDINCLEVLEILNCDGNRLQWLPDTFCELSKLRVAVLSNNSLLYLPDEFGNLSNLVELLLDSNQIGELPSSCSKLHSLKWLDLYKNNLEALPSFLEEGLGNLSGVDLELNYFNPKSSLNYSSKLYTSLKDAMHIKVQVGAKNGLIRRSGLQKPDTHSDYSSDSQADRLWLSDNESTVSDNDTEDLVESSYNSLKESTFSTDVSRDDDEDWDLDEGQDDYFDPTVKQTRTHLTMPARALIIHEVVLHSGSFLPSDIHPSPSIRADKNPFVPDDGQFEDA</sequence>
<keyword evidence="1" id="KW-0433">Leucine-rich repeat</keyword>
<dbReference type="GO" id="GO:0005737">
    <property type="term" value="C:cytoplasm"/>
    <property type="evidence" value="ECO:0007669"/>
    <property type="project" value="TreeGrafter"/>
</dbReference>
<name>A0A6P8ZVH7_THRPL</name>
<keyword evidence="2" id="KW-0677">Repeat</keyword>
<dbReference type="SMART" id="SM00369">
    <property type="entry name" value="LRR_TYP"/>
    <property type="match status" value="8"/>
</dbReference>
<organism evidence="6">
    <name type="scientific">Thrips palmi</name>
    <name type="common">Melon thrips</name>
    <dbReference type="NCBI Taxonomy" id="161013"/>
    <lineage>
        <taxon>Eukaryota</taxon>
        <taxon>Metazoa</taxon>
        <taxon>Ecdysozoa</taxon>
        <taxon>Arthropoda</taxon>
        <taxon>Hexapoda</taxon>
        <taxon>Insecta</taxon>
        <taxon>Pterygota</taxon>
        <taxon>Neoptera</taxon>
        <taxon>Paraneoptera</taxon>
        <taxon>Thysanoptera</taxon>
        <taxon>Terebrantia</taxon>
        <taxon>Thripoidea</taxon>
        <taxon>Thripidae</taxon>
        <taxon>Thrips</taxon>
    </lineage>
</organism>
<evidence type="ECO:0000256" key="2">
    <source>
        <dbReference type="ARBA" id="ARBA00022737"/>
    </source>
</evidence>
<dbReference type="InterPro" id="IPR055414">
    <property type="entry name" value="LRR_R13L4/SHOC2-like"/>
</dbReference>
<dbReference type="SMART" id="SM00364">
    <property type="entry name" value="LRR_BAC"/>
    <property type="match status" value="6"/>
</dbReference>
<evidence type="ECO:0000256" key="1">
    <source>
        <dbReference type="ARBA" id="ARBA00022614"/>
    </source>
</evidence>
<dbReference type="InterPro" id="IPR003591">
    <property type="entry name" value="Leu-rich_rpt_typical-subtyp"/>
</dbReference>
<keyword evidence="5" id="KW-1185">Reference proteome</keyword>
<dbReference type="Gene3D" id="3.80.10.10">
    <property type="entry name" value="Ribonuclease Inhibitor"/>
    <property type="match status" value="2"/>
</dbReference>
<dbReference type="InterPro" id="IPR050216">
    <property type="entry name" value="LRR_domain-containing"/>
</dbReference>
<proteinExistence type="predicted"/>
<reference evidence="6" key="1">
    <citation type="submission" date="2025-08" db="UniProtKB">
        <authorList>
            <consortium name="RefSeq"/>
        </authorList>
    </citation>
    <scope>IDENTIFICATION</scope>
    <source>
        <tissue evidence="6">Total insect</tissue>
    </source>
</reference>
<dbReference type="KEGG" id="tpal:117650004"/>
<dbReference type="OrthoDB" id="2021138at2759"/>
<feature type="domain" description="Disease resistance R13L4/SHOC-2-like LRR" evidence="4">
    <location>
        <begin position="27"/>
        <end position="251"/>
    </location>
</feature>
<dbReference type="AlphaFoldDB" id="A0A6P8ZVH7"/>
<dbReference type="PANTHER" id="PTHR48051">
    <property type="match status" value="1"/>
</dbReference>
<dbReference type="Proteomes" id="UP000515158">
    <property type="component" value="Unplaced"/>
</dbReference>
<dbReference type="InParanoid" id="A0A6P8ZVH7"/>